<gene>
    <name evidence="2" type="ORF">PGLA2088_LOCUS39758</name>
    <name evidence="3" type="ORF">PGLA2088_LOCUS49421</name>
</gene>
<dbReference type="PROSITE" id="PS50097">
    <property type="entry name" value="BTB"/>
    <property type="match status" value="1"/>
</dbReference>
<dbReference type="Gene3D" id="3.30.710.10">
    <property type="entry name" value="Potassium Channel Kv1.1, Chain A"/>
    <property type="match status" value="1"/>
</dbReference>
<dbReference type="PANTHER" id="PTHR24410">
    <property type="entry name" value="HL07962P-RELATED"/>
    <property type="match status" value="1"/>
</dbReference>
<sequence length="260" mass="28623">MAKLLRSPEVLPPLTLDWRSGEFSDWECQLADRSFKLHRHVLAGGSRASGFFQAAFREEYKASSTDLSELLPSGCQEYFPVALDFLYGHEIELTQENCIALCKIADVLQIEPLLNYVLAAINNSPTEIGIESLVFALELEMPSSGIEAIVRAMPVKDVLLALAQKRDVPDMKSVLLLCAERLLCMSNSASLLVPDIPFLSKSMANGVVDLVFTRRQTVRFEVVSRLDVAVSRVQVMRLTGSGPTIGVSRMAADLTFADCP</sequence>
<evidence type="ECO:0000313" key="2">
    <source>
        <dbReference type="EMBL" id="CAE8717896.1"/>
    </source>
</evidence>
<dbReference type="CDD" id="cd18186">
    <property type="entry name" value="BTB_POZ_ZBTB_KLHL-like"/>
    <property type="match status" value="1"/>
</dbReference>
<name>A0A813LNM5_POLGL</name>
<dbReference type="EMBL" id="CAJNNW010037039">
    <property type="protein sequence ID" value="CAE8738975.1"/>
    <property type="molecule type" value="Genomic_DNA"/>
</dbReference>
<dbReference type="InterPro" id="IPR011333">
    <property type="entry name" value="SKP1/BTB/POZ_sf"/>
</dbReference>
<dbReference type="SMART" id="SM00225">
    <property type="entry name" value="BTB"/>
    <property type="match status" value="1"/>
</dbReference>
<evidence type="ECO:0000313" key="4">
    <source>
        <dbReference type="Proteomes" id="UP000626109"/>
    </source>
</evidence>
<dbReference type="Proteomes" id="UP000626109">
    <property type="component" value="Unassembled WGS sequence"/>
</dbReference>
<organism evidence="3 4">
    <name type="scientific">Polarella glacialis</name>
    <name type="common">Dinoflagellate</name>
    <dbReference type="NCBI Taxonomy" id="89957"/>
    <lineage>
        <taxon>Eukaryota</taxon>
        <taxon>Sar</taxon>
        <taxon>Alveolata</taxon>
        <taxon>Dinophyceae</taxon>
        <taxon>Suessiales</taxon>
        <taxon>Suessiaceae</taxon>
        <taxon>Polarella</taxon>
    </lineage>
</organism>
<protein>
    <recommendedName>
        <fullName evidence="1">BTB domain-containing protein</fullName>
    </recommendedName>
</protein>
<dbReference type="InterPro" id="IPR051481">
    <property type="entry name" value="BTB-POZ/Galectin-3-binding"/>
</dbReference>
<accession>A0A813LNM5</accession>
<evidence type="ECO:0000259" key="1">
    <source>
        <dbReference type="PROSITE" id="PS50097"/>
    </source>
</evidence>
<dbReference type="EMBL" id="CAJNNW010033259">
    <property type="protein sequence ID" value="CAE8717896.1"/>
    <property type="molecule type" value="Genomic_DNA"/>
</dbReference>
<dbReference type="InterPro" id="IPR000210">
    <property type="entry name" value="BTB/POZ_dom"/>
</dbReference>
<dbReference type="SUPFAM" id="SSF54695">
    <property type="entry name" value="POZ domain"/>
    <property type="match status" value="1"/>
</dbReference>
<dbReference type="AlphaFoldDB" id="A0A813LNM5"/>
<feature type="domain" description="BTB" evidence="1">
    <location>
        <begin position="24"/>
        <end position="95"/>
    </location>
</feature>
<evidence type="ECO:0000313" key="3">
    <source>
        <dbReference type="EMBL" id="CAE8738975.1"/>
    </source>
</evidence>
<reference evidence="3" key="1">
    <citation type="submission" date="2021-02" db="EMBL/GenBank/DDBJ databases">
        <authorList>
            <person name="Dougan E. K."/>
            <person name="Rhodes N."/>
            <person name="Thang M."/>
            <person name="Chan C."/>
        </authorList>
    </citation>
    <scope>NUCLEOTIDE SEQUENCE</scope>
</reference>
<comment type="caution">
    <text evidence="3">The sequence shown here is derived from an EMBL/GenBank/DDBJ whole genome shotgun (WGS) entry which is preliminary data.</text>
</comment>
<dbReference type="PANTHER" id="PTHR24410:SF23">
    <property type="entry name" value="BTB DOMAIN-CONTAINING PROTEIN-RELATED"/>
    <property type="match status" value="1"/>
</dbReference>
<dbReference type="Pfam" id="PF00651">
    <property type="entry name" value="BTB"/>
    <property type="match status" value="1"/>
</dbReference>
<proteinExistence type="predicted"/>
<feature type="non-terminal residue" evidence="3">
    <location>
        <position position="260"/>
    </location>
</feature>